<name>A0AA36E9W2_LACSI</name>
<evidence type="ECO:0000313" key="2">
    <source>
        <dbReference type="Proteomes" id="UP001177003"/>
    </source>
</evidence>
<organism evidence="1 2">
    <name type="scientific">Lactuca saligna</name>
    <name type="common">Willowleaf lettuce</name>
    <dbReference type="NCBI Taxonomy" id="75948"/>
    <lineage>
        <taxon>Eukaryota</taxon>
        <taxon>Viridiplantae</taxon>
        <taxon>Streptophyta</taxon>
        <taxon>Embryophyta</taxon>
        <taxon>Tracheophyta</taxon>
        <taxon>Spermatophyta</taxon>
        <taxon>Magnoliopsida</taxon>
        <taxon>eudicotyledons</taxon>
        <taxon>Gunneridae</taxon>
        <taxon>Pentapetalae</taxon>
        <taxon>asterids</taxon>
        <taxon>campanulids</taxon>
        <taxon>Asterales</taxon>
        <taxon>Asteraceae</taxon>
        <taxon>Cichorioideae</taxon>
        <taxon>Cichorieae</taxon>
        <taxon>Lactucinae</taxon>
        <taxon>Lactuca</taxon>
    </lineage>
</organism>
<reference evidence="1" key="1">
    <citation type="submission" date="2023-04" db="EMBL/GenBank/DDBJ databases">
        <authorList>
            <person name="Vijverberg K."/>
            <person name="Xiong W."/>
            <person name="Schranz E."/>
        </authorList>
    </citation>
    <scope>NUCLEOTIDE SEQUENCE</scope>
</reference>
<proteinExistence type="predicted"/>
<keyword evidence="2" id="KW-1185">Reference proteome</keyword>
<gene>
    <name evidence="1" type="ORF">LSALG_LOCUS27867</name>
</gene>
<dbReference type="EMBL" id="OX465081">
    <property type="protein sequence ID" value="CAI9288581.1"/>
    <property type="molecule type" value="Genomic_DNA"/>
</dbReference>
<evidence type="ECO:0000313" key="1">
    <source>
        <dbReference type="EMBL" id="CAI9288581.1"/>
    </source>
</evidence>
<protein>
    <submittedName>
        <fullName evidence="1">Uncharacterized protein</fullName>
    </submittedName>
</protein>
<dbReference type="AlphaFoldDB" id="A0AA36E9W2"/>
<sequence length="215" mass="24525">MGQNVKRKKNRWNWEVEKVGSVVCWRFILSPSNSSILHSSGSSPNCRRLIPISVTPFHRDPSNHPILRRTLTTMSTIQRHYQGLSALNLGCSSVRSFNKSKKQQYQKTPEILQLSKKKIKEKLKEVDQNGPKGNLFCNFGPYFHGLIRLLDQHGLIASSVSHDFRSNSKVVQPLNLDTEDCMENSLSTLFSTPGGRHEDNLEFLDDINKINLCIY</sequence>
<dbReference type="Proteomes" id="UP001177003">
    <property type="component" value="Chromosome 5"/>
</dbReference>
<accession>A0AA36E9W2</accession>